<reference evidence="2 3" key="1">
    <citation type="submission" date="2023-03" db="EMBL/GenBank/DDBJ databases">
        <authorList>
            <person name="Shen W."/>
            <person name="Cai J."/>
        </authorList>
    </citation>
    <scope>NUCLEOTIDE SEQUENCE [LARGE SCALE GENOMIC DNA]</scope>
    <source>
        <strain evidence="2 3">B516</strain>
    </source>
</reference>
<protein>
    <submittedName>
        <fullName evidence="2">PTS sugar transporter subunit IIA</fullName>
    </submittedName>
</protein>
<keyword evidence="2" id="KW-0762">Sugar transport</keyword>
<dbReference type="EMBL" id="JARQDZ010000014">
    <property type="protein sequence ID" value="MDT2984154.1"/>
    <property type="molecule type" value="Genomic_DNA"/>
</dbReference>
<dbReference type="PANTHER" id="PTHR47738">
    <property type="entry name" value="PTS SYSTEM FRUCTOSE-LIKE EIIA COMPONENT-RELATED"/>
    <property type="match status" value="1"/>
</dbReference>
<dbReference type="InterPro" id="IPR051541">
    <property type="entry name" value="PTS_SugarTrans_NitroReg"/>
</dbReference>
<dbReference type="CDD" id="cd00211">
    <property type="entry name" value="PTS_IIA_fru"/>
    <property type="match status" value="1"/>
</dbReference>
<dbReference type="InterPro" id="IPR002178">
    <property type="entry name" value="PTS_EIIA_type-2_dom"/>
</dbReference>
<dbReference type="Pfam" id="PF00359">
    <property type="entry name" value="PTS_EIIA_2"/>
    <property type="match status" value="1"/>
</dbReference>
<comment type="caution">
    <text evidence="2">The sequence shown here is derived from an EMBL/GenBank/DDBJ whole genome shotgun (WGS) entry which is preliminary data.</text>
</comment>
<dbReference type="AlphaFoldDB" id="A0ABD5FPC7"/>
<sequence>MELQLNEELVFRNIKAGSDKEVLAFLANELYQRGYVKEDYIEAIQLRESEYPTGLPSTQPGVAIPHANFDLVNQTTLAIATLETAVGFRNMEDNQVILPTKIVIMMAIGEPHGQVEMLQKIVSIIQDEPLREQMTAANSDLKLLTLLKKAIA</sequence>
<dbReference type="Proteomes" id="UP001253851">
    <property type="component" value="Unassembled WGS sequence"/>
</dbReference>
<organism evidence="2 3">
    <name type="scientific">Enterococcus casseliflavus</name>
    <name type="common">Enterococcus flavescens</name>
    <dbReference type="NCBI Taxonomy" id="37734"/>
    <lineage>
        <taxon>Bacteria</taxon>
        <taxon>Bacillati</taxon>
        <taxon>Bacillota</taxon>
        <taxon>Bacilli</taxon>
        <taxon>Lactobacillales</taxon>
        <taxon>Enterococcaceae</taxon>
        <taxon>Enterococcus</taxon>
    </lineage>
</organism>
<dbReference type="PROSITE" id="PS51094">
    <property type="entry name" value="PTS_EIIA_TYPE_2"/>
    <property type="match status" value="1"/>
</dbReference>
<keyword evidence="2" id="KW-0813">Transport</keyword>
<evidence type="ECO:0000313" key="2">
    <source>
        <dbReference type="EMBL" id="MDT2984154.1"/>
    </source>
</evidence>
<evidence type="ECO:0000259" key="1">
    <source>
        <dbReference type="PROSITE" id="PS51094"/>
    </source>
</evidence>
<proteinExistence type="predicted"/>
<feature type="domain" description="PTS EIIA type-2" evidence="1">
    <location>
        <begin position="3"/>
        <end position="150"/>
    </location>
</feature>
<dbReference type="PANTHER" id="PTHR47738:SF3">
    <property type="entry name" value="PHOSPHOTRANSFERASE SYSTEM MANNITOL_FRUCTOSE-SPECIFIC IIA DOMAIN CONTAINING PROTEIN"/>
    <property type="match status" value="1"/>
</dbReference>
<gene>
    <name evidence="2" type="ORF">P7I34_15970</name>
</gene>
<accession>A0ABD5FPC7</accession>
<dbReference type="InterPro" id="IPR016152">
    <property type="entry name" value="PTrfase/Anion_transptr"/>
</dbReference>
<name>A0ABD5FPC7_ENTCA</name>
<dbReference type="RefSeq" id="WP_005229265.1">
    <property type="nucleotide sequence ID" value="NZ_BAAAXK010000017.1"/>
</dbReference>
<dbReference type="SUPFAM" id="SSF55804">
    <property type="entry name" value="Phoshotransferase/anion transport protein"/>
    <property type="match status" value="1"/>
</dbReference>
<evidence type="ECO:0000313" key="3">
    <source>
        <dbReference type="Proteomes" id="UP001253851"/>
    </source>
</evidence>
<dbReference type="Gene3D" id="3.40.930.10">
    <property type="entry name" value="Mannitol-specific EII, Chain A"/>
    <property type="match status" value="1"/>
</dbReference>